<evidence type="ECO:0000313" key="2">
    <source>
        <dbReference type="WBParaSite" id="PEQ_0000144201-mRNA-1"/>
    </source>
</evidence>
<dbReference type="WBParaSite" id="PEQ_0000144201-mRNA-1">
    <property type="protein sequence ID" value="PEQ_0000144201-mRNA-1"/>
    <property type="gene ID" value="PEQ_0000144201"/>
</dbReference>
<organism evidence="1 2">
    <name type="scientific">Parascaris equorum</name>
    <name type="common">Equine roundworm</name>
    <dbReference type="NCBI Taxonomy" id="6256"/>
    <lineage>
        <taxon>Eukaryota</taxon>
        <taxon>Metazoa</taxon>
        <taxon>Ecdysozoa</taxon>
        <taxon>Nematoda</taxon>
        <taxon>Chromadorea</taxon>
        <taxon>Rhabditida</taxon>
        <taxon>Spirurina</taxon>
        <taxon>Ascaridomorpha</taxon>
        <taxon>Ascaridoidea</taxon>
        <taxon>Ascarididae</taxon>
        <taxon>Parascaris</taxon>
    </lineage>
</organism>
<protein>
    <submittedName>
        <fullName evidence="2">Uncharacterized protein</fullName>
    </submittedName>
</protein>
<name>A0A914RI69_PAREQ</name>
<dbReference type="Proteomes" id="UP000887564">
    <property type="component" value="Unplaced"/>
</dbReference>
<dbReference type="AlphaFoldDB" id="A0A914RI69"/>
<proteinExistence type="predicted"/>
<accession>A0A914RI69</accession>
<keyword evidence="1" id="KW-1185">Reference proteome</keyword>
<sequence>LEKNIITTNSKFPSIVHKFERNFCSINLYTTHFGTYSQADCSCRRDLCMNLK</sequence>
<reference evidence="2" key="1">
    <citation type="submission" date="2022-11" db="UniProtKB">
        <authorList>
            <consortium name="WormBaseParasite"/>
        </authorList>
    </citation>
    <scope>IDENTIFICATION</scope>
</reference>
<evidence type="ECO:0000313" key="1">
    <source>
        <dbReference type="Proteomes" id="UP000887564"/>
    </source>
</evidence>